<dbReference type="RefSeq" id="WP_126638145.1">
    <property type="nucleotide sequence ID" value="NZ_BIFH01000019.1"/>
</dbReference>
<dbReference type="GO" id="GO:0015768">
    <property type="term" value="P:maltose transport"/>
    <property type="evidence" value="ECO:0007669"/>
    <property type="project" value="TreeGrafter"/>
</dbReference>
<dbReference type="Pfam" id="PF01547">
    <property type="entry name" value="SBP_bac_1"/>
    <property type="match status" value="1"/>
</dbReference>
<comment type="caution">
    <text evidence="5">The sequence shown here is derived from an EMBL/GenBank/DDBJ whole genome shotgun (WGS) entry which is preliminary data.</text>
</comment>
<accession>A0A401YN91</accession>
<sequence length="451" mass="48187">MTSANPIPPPRPLRRAGALLIALAAGATLALSGCAVAEDGPVAAAAPTHLSGTVQLWHHYNGREAKVIASIVDDFEQRHPDVRVRVHAGQQDTKITQVVSSGGDVDVMLTNVNATLGTACKTMSDLAPYMRRDGVPDDAFQGIFAQATAFEGRRCSLPTTSDVYGLYYNTRLLAEAGYTTPPRTLRELEDMALKLTTYKSDGSIGTLGFNPLIGFQQNTSATLGGTAGVTWTKDGDSAVADSPQWAELIAWQHDFVRKIGYDKLKTFTAGLGDEWSANNPFQNGRVAMTLDGEWRVAFIEEQAPRLEYGTAPFPVLAGSGQEYGGGFVSAADIGVAKRSGNKEAAWALVKYMTTDTDAAVKLANGLKNIPTLKSAVASPALQASPQYRTFIEASAHPAGNTSPVTEIGSTLTATMDDFWTDYQRGSGGNLKRRLEKVDTDIDNALGLRRAK</sequence>
<evidence type="ECO:0000313" key="5">
    <source>
        <dbReference type="EMBL" id="GCD96066.1"/>
    </source>
</evidence>
<dbReference type="SUPFAM" id="SSF53850">
    <property type="entry name" value="Periplasmic binding protein-like II"/>
    <property type="match status" value="1"/>
</dbReference>
<evidence type="ECO:0000256" key="1">
    <source>
        <dbReference type="ARBA" id="ARBA00008520"/>
    </source>
</evidence>
<proteinExistence type="inferred from homology"/>
<dbReference type="Gene3D" id="3.40.190.10">
    <property type="entry name" value="Periplasmic binding protein-like II"/>
    <property type="match status" value="2"/>
</dbReference>
<evidence type="ECO:0000256" key="2">
    <source>
        <dbReference type="ARBA" id="ARBA00022448"/>
    </source>
</evidence>
<keyword evidence="6" id="KW-1185">Reference proteome</keyword>
<protein>
    <submittedName>
        <fullName evidence="5">Sugar ABC transporter substrate-binding protein</fullName>
    </submittedName>
</protein>
<reference evidence="5 6" key="1">
    <citation type="submission" date="2018-12" db="EMBL/GenBank/DDBJ databases">
        <title>Draft genome sequence of Embleya hyalina NBRC 13850T.</title>
        <authorList>
            <person name="Komaki H."/>
            <person name="Hosoyama A."/>
            <person name="Kimura A."/>
            <person name="Ichikawa N."/>
            <person name="Tamura T."/>
        </authorList>
    </citation>
    <scope>NUCLEOTIDE SEQUENCE [LARGE SCALE GENOMIC DNA]</scope>
    <source>
        <strain evidence="5 6">NBRC 13850</strain>
    </source>
</reference>
<keyword evidence="3 4" id="KW-0732">Signal</keyword>
<dbReference type="PANTHER" id="PTHR30061">
    <property type="entry name" value="MALTOSE-BINDING PERIPLASMIC PROTEIN"/>
    <property type="match status" value="1"/>
</dbReference>
<dbReference type="GO" id="GO:1901982">
    <property type="term" value="F:maltose binding"/>
    <property type="evidence" value="ECO:0007669"/>
    <property type="project" value="TreeGrafter"/>
</dbReference>
<feature type="chain" id="PRO_5019098754" evidence="4">
    <location>
        <begin position="38"/>
        <end position="451"/>
    </location>
</feature>
<dbReference type="Proteomes" id="UP000286931">
    <property type="component" value="Unassembled WGS sequence"/>
</dbReference>
<feature type="signal peptide" evidence="4">
    <location>
        <begin position="1"/>
        <end position="37"/>
    </location>
</feature>
<evidence type="ECO:0000256" key="4">
    <source>
        <dbReference type="SAM" id="SignalP"/>
    </source>
</evidence>
<organism evidence="5 6">
    <name type="scientific">Embleya hyalina</name>
    <dbReference type="NCBI Taxonomy" id="516124"/>
    <lineage>
        <taxon>Bacteria</taxon>
        <taxon>Bacillati</taxon>
        <taxon>Actinomycetota</taxon>
        <taxon>Actinomycetes</taxon>
        <taxon>Kitasatosporales</taxon>
        <taxon>Streptomycetaceae</taxon>
        <taxon>Embleya</taxon>
    </lineage>
</organism>
<evidence type="ECO:0000256" key="3">
    <source>
        <dbReference type="ARBA" id="ARBA00022729"/>
    </source>
</evidence>
<dbReference type="PANTHER" id="PTHR30061:SF50">
    <property type="entry name" value="MALTOSE_MALTODEXTRIN-BINDING PERIPLASMIC PROTEIN"/>
    <property type="match status" value="1"/>
</dbReference>
<dbReference type="GO" id="GO:0042956">
    <property type="term" value="P:maltodextrin transmembrane transport"/>
    <property type="evidence" value="ECO:0007669"/>
    <property type="project" value="TreeGrafter"/>
</dbReference>
<gene>
    <name evidence="5" type="ORF">EHYA_03750</name>
</gene>
<dbReference type="OrthoDB" id="2509690at2"/>
<keyword evidence="2" id="KW-0813">Transport</keyword>
<dbReference type="GO" id="GO:0055052">
    <property type="term" value="C:ATP-binding cassette (ABC) transporter complex, substrate-binding subunit-containing"/>
    <property type="evidence" value="ECO:0007669"/>
    <property type="project" value="TreeGrafter"/>
</dbReference>
<evidence type="ECO:0000313" key="6">
    <source>
        <dbReference type="Proteomes" id="UP000286931"/>
    </source>
</evidence>
<dbReference type="AlphaFoldDB" id="A0A401YN91"/>
<comment type="similarity">
    <text evidence="1">Belongs to the bacterial solute-binding protein 1 family.</text>
</comment>
<dbReference type="InterPro" id="IPR006059">
    <property type="entry name" value="SBP"/>
</dbReference>
<dbReference type="EMBL" id="BIFH01000019">
    <property type="protein sequence ID" value="GCD96066.1"/>
    <property type="molecule type" value="Genomic_DNA"/>
</dbReference>
<name>A0A401YN91_9ACTN</name>